<sequence>MFRSILNAIAEKFNYSTSSRRAISTTTILLERDPAGNEAKNETPAPEWAKTTVDVKCTVVDETPKETVVVEQKVEMKQDTLEETIVKLRPEEESGSSIERSRENSLNSSRAFHEQDQKFGERIADDALVTFCDRLRTASEKKNGSIKFEGWLPINNVLIFARMVAAKKELEKAKRKNDKKAVKALESELGGSAESQKEIEKAVTGKHRVIQSALCLFDSLLDVDHPKRSLKNISDQITAVFGHLYEERIPIWIPISYEQQTDDWSCGYRAIACVLNLVRRWPVLKTSYNVENIHTLLIDCLDSSEVSYEAFQSANTSKQIPKGKDDEEEDDDEEEIFYIDISRDKNYDSDDNNNEEKKEEET</sequence>
<gene>
    <name evidence="2" type="primary">WBGene00118211</name>
</gene>
<feature type="compositionally biased region" description="Basic and acidic residues" evidence="1">
    <location>
        <begin position="341"/>
        <end position="362"/>
    </location>
</feature>
<reference evidence="2" key="2">
    <citation type="submission" date="2022-06" db="UniProtKB">
        <authorList>
            <consortium name="EnsemblMetazoa"/>
        </authorList>
    </citation>
    <scope>IDENTIFICATION</scope>
    <source>
        <strain evidence="2">PS312</strain>
    </source>
</reference>
<dbReference type="EnsemblMetazoa" id="PPA28657.1">
    <property type="protein sequence ID" value="PPA28657.1"/>
    <property type="gene ID" value="WBGene00118211"/>
</dbReference>
<feature type="region of interest" description="Disordered" evidence="1">
    <location>
        <begin position="314"/>
        <end position="362"/>
    </location>
</feature>
<dbReference type="Proteomes" id="UP000005239">
    <property type="component" value="Unassembled WGS sequence"/>
</dbReference>
<evidence type="ECO:0000256" key="1">
    <source>
        <dbReference type="SAM" id="MobiDB-lite"/>
    </source>
</evidence>
<evidence type="ECO:0000313" key="3">
    <source>
        <dbReference type="Proteomes" id="UP000005239"/>
    </source>
</evidence>
<organism evidence="2 3">
    <name type="scientific">Pristionchus pacificus</name>
    <name type="common">Parasitic nematode worm</name>
    <dbReference type="NCBI Taxonomy" id="54126"/>
    <lineage>
        <taxon>Eukaryota</taxon>
        <taxon>Metazoa</taxon>
        <taxon>Ecdysozoa</taxon>
        <taxon>Nematoda</taxon>
        <taxon>Chromadorea</taxon>
        <taxon>Rhabditida</taxon>
        <taxon>Rhabditina</taxon>
        <taxon>Diplogasteromorpha</taxon>
        <taxon>Diplogasteroidea</taxon>
        <taxon>Neodiplogasteridae</taxon>
        <taxon>Pristionchus</taxon>
    </lineage>
</organism>
<accession>A0A2A6D051</accession>
<protein>
    <submittedName>
        <fullName evidence="2">Uncharacterized protein</fullName>
    </submittedName>
</protein>
<proteinExistence type="predicted"/>
<feature type="compositionally biased region" description="Acidic residues" evidence="1">
    <location>
        <begin position="326"/>
        <end position="337"/>
    </location>
</feature>
<name>A0A2A6D051_PRIPA</name>
<feature type="region of interest" description="Disordered" evidence="1">
    <location>
        <begin position="87"/>
        <end position="113"/>
    </location>
</feature>
<reference evidence="3" key="1">
    <citation type="journal article" date="2008" name="Nat. Genet.">
        <title>The Pristionchus pacificus genome provides a unique perspective on nematode lifestyle and parasitism.</title>
        <authorList>
            <person name="Dieterich C."/>
            <person name="Clifton S.W."/>
            <person name="Schuster L.N."/>
            <person name="Chinwalla A."/>
            <person name="Delehaunty K."/>
            <person name="Dinkelacker I."/>
            <person name="Fulton L."/>
            <person name="Fulton R."/>
            <person name="Godfrey J."/>
            <person name="Minx P."/>
            <person name="Mitreva M."/>
            <person name="Roeseler W."/>
            <person name="Tian H."/>
            <person name="Witte H."/>
            <person name="Yang S.P."/>
            <person name="Wilson R.K."/>
            <person name="Sommer R.J."/>
        </authorList>
    </citation>
    <scope>NUCLEOTIDE SEQUENCE [LARGE SCALE GENOMIC DNA]</scope>
    <source>
        <strain evidence="3">PS312</strain>
    </source>
</reference>
<keyword evidence="3" id="KW-1185">Reference proteome</keyword>
<dbReference type="OrthoDB" id="5825090at2759"/>
<accession>A0A8R1UH20</accession>
<evidence type="ECO:0000313" key="2">
    <source>
        <dbReference type="EnsemblMetazoa" id="PPA28657.1"/>
    </source>
</evidence>
<dbReference type="AlphaFoldDB" id="A0A2A6D051"/>